<proteinExistence type="predicted"/>
<reference evidence="2" key="2">
    <citation type="submission" date="2017-12" db="EMBL/GenBank/DDBJ databases">
        <title>Genome sequence of the Bar-tailed Godwit (Limosa lapponica baueri).</title>
        <authorList>
            <person name="Lima N.C.B."/>
            <person name="Parody-Merino A.M."/>
            <person name="Battley P.F."/>
            <person name="Fidler A.E."/>
            <person name="Prosdocimi F."/>
        </authorList>
    </citation>
    <scope>NUCLEOTIDE SEQUENCE [LARGE SCALE GENOMIC DNA]</scope>
</reference>
<sequence>MVEMINSNLNTNQTSKDPDEVQCMWSTWCKFAWSAPTSYASILSIMSWTDMETPTVDGLARQLKQFEENLSSSLQACVSAVETFPTVPAIQRECLLPCPY</sequence>
<reference evidence="2" key="1">
    <citation type="submission" date="2017-11" db="EMBL/GenBank/DDBJ databases">
        <authorList>
            <person name="Lima N.C."/>
            <person name="Parody-Merino A.M."/>
            <person name="Battley P.F."/>
            <person name="Fidler A.E."/>
            <person name="Prosdocimi F."/>
        </authorList>
    </citation>
    <scope>NUCLEOTIDE SEQUENCE [LARGE SCALE GENOMIC DNA]</scope>
</reference>
<accession>A0A2I0TH31</accession>
<name>A0A2I0TH31_LIMLA</name>
<keyword evidence="2" id="KW-1185">Reference proteome</keyword>
<protein>
    <submittedName>
        <fullName evidence="1">Ubiquitin carboxyl-terminal hydrolase 4</fullName>
    </submittedName>
</protein>
<evidence type="ECO:0000313" key="2">
    <source>
        <dbReference type="Proteomes" id="UP000233556"/>
    </source>
</evidence>
<evidence type="ECO:0000313" key="1">
    <source>
        <dbReference type="EMBL" id="PKU33042.1"/>
    </source>
</evidence>
<dbReference type="EMBL" id="KZ510524">
    <property type="protein sequence ID" value="PKU33042.1"/>
    <property type="molecule type" value="Genomic_DNA"/>
</dbReference>
<organism evidence="1 2">
    <name type="scientific">Limosa lapponica baueri</name>
    <dbReference type="NCBI Taxonomy" id="1758121"/>
    <lineage>
        <taxon>Eukaryota</taxon>
        <taxon>Metazoa</taxon>
        <taxon>Chordata</taxon>
        <taxon>Craniata</taxon>
        <taxon>Vertebrata</taxon>
        <taxon>Euteleostomi</taxon>
        <taxon>Archelosauria</taxon>
        <taxon>Archosauria</taxon>
        <taxon>Dinosauria</taxon>
        <taxon>Saurischia</taxon>
        <taxon>Theropoda</taxon>
        <taxon>Coelurosauria</taxon>
        <taxon>Aves</taxon>
        <taxon>Neognathae</taxon>
        <taxon>Neoaves</taxon>
        <taxon>Charadriiformes</taxon>
        <taxon>Scolopacidae</taxon>
        <taxon>Limosa</taxon>
    </lineage>
</organism>
<dbReference type="AlphaFoldDB" id="A0A2I0TH31"/>
<dbReference type="Proteomes" id="UP000233556">
    <property type="component" value="Unassembled WGS sequence"/>
</dbReference>
<dbReference type="GO" id="GO:0016787">
    <property type="term" value="F:hydrolase activity"/>
    <property type="evidence" value="ECO:0007669"/>
    <property type="project" value="UniProtKB-KW"/>
</dbReference>
<keyword evidence="1" id="KW-0378">Hydrolase</keyword>
<gene>
    <name evidence="1" type="ORF">llap_16651</name>
</gene>